<evidence type="ECO:0000313" key="3">
    <source>
        <dbReference type="Proteomes" id="UP000053676"/>
    </source>
</evidence>
<dbReference type="STRING" id="51031.W2SV21"/>
<dbReference type="Pfam" id="PF00188">
    <property type="entry name" value="CAP"/>
    <property type="match status" value="1"/>
</dbReference>
<dbReference type="InterPro" id="IPR035940">
    <property type="entry name" value="CAP_sf"/>
</dbReference>
<dbReference type="Gene3D" id="3.40.33.10">
    <property type="entry name" value="CAP"/>
    <property type="match status" value="1"/>
</dbReference>
<sequence length="155" mass="17242">YTFLGFKCHDSLISDQWRKGILELVNGFRRTVAKGQQLGKDDAKLPTAQYMNQLTWDCNIEAEAKAAAKNCPSSPTLPTFQASTYKLGYITATGTVKANSCDASKTAKNLLTEKWKKAVAGQPNNTVVKNEKVFSQSTYQRQCLSGRCQTFYLLQ</sequence>
<name>W2SV21_NECAM</name>
<dbReference type="AlphaFoldDB" id="W2SV21"/>
<gene>
    <name evidence="2" type="ORF">NECAME_18720</name>
</gene>
<dbReference type="SUPFAM" id="SSF55797">
    <property type="entry name" value="PR-1-like"/>
    <property type="match status" value="1"/>
</dbReference>
<accession>W2SV21</accession>
<proteinExistence type="predicted"/>
<feature type="non-terminal residue" evidence="2">
    <location>
        <position position="1"/>
    </location>
</feature>
<dbReference type="OrthoDB" id="5820037at2759"/>
<protein>
    <submittedName>
        <fullName evidence="2">SCP-like protein</fullName>
    </submittedName>
</protein>
<dbReference type="Proteomes" id="UP000053676">
    <property type="component" value="Unassembled WGS sequence"/>
</dbReference>
<evidence type="ECO:0000259" key="1">
    <source>
        <dbReference type="Pfam" id="PF00188"/>
    </source>
</evidence>
<dbReference type="EMBL" id="KI663372">
    <property type="protein sequence ID" value="ETN72681.1"/>
    <property type="molecule type" value="Genomic_DNA"/>
</dbReference>
<reference evidence="3" key="1">
    <citation type="journal article" date="2014" name="Nat. Genet.">
        <title>Genome of the human hookworm Necator americanus.</title>
        <authorList>
            <person name="Tang Y.T."/>
            <person name="Gao X."/>
            <person name="Rosa B.A."/>
            <person name="Abubucker S."/>
            <person name="Hallsworth-Pepin K."/>
            <person name="Martin J."/>
            <person name="Tyagi R."/>
            <person name="Heizer E."/>
            <person name="Zhang X."/>
            <person name="Bhonagiri-Palsikar V."/>
            <person name="Minx P."/>
            <person name="Warren W.C."/>
            <person name="Wang Q."/>
            <person name="Zhan B."/>
            <person name="Hotez P.J."/>
            <person name="Sternberg P.W."/>
            <person name="Dougall A."/>
            <person name="Gaze S.T."/>
            <person name="Mulvenna J."/>
            <person name="Sotillo J."/>
            <person name="Ranganathan S."/>
            <person name="Rabelo E.M."/>
            <person name="Wilson R.K."/>
            <person name="Felgner P.L."/>
            <person name="Bethony J."/>
            <person name="Hawdon J.M."/>
            <person name="Gasser R.B."/>
            <person name="Loukas A."/>
            <person name="Mitreva M."/>
        </authorList>
    </citation>
    <scope>NUCLEOTIDE SEQUENCE [LARGE SCALE GENOMIC DNA]</scope>
</reference>
<feature type="domain" description="SCP" evidence="1">
    <location>
        <begin position="22"/>
        <end position="114"/>
    </location>
</feature>
<dbReference type="KEGG" id="nai:NECAME_18720"/>
<organism evidence="2 3">
    <name type="scientific">Necator americanus</name>
    <name type="common">Human hookworm</name>
    <dbReference type="NCBI Taxonomy" id="51031"/>
    <lineage>
        <taxon>Eukaryota</taxon>
        <taxon>Metazoa</taxon>
        <taxon>Ecdysozoa</taxon>
        <taxon>Nematoda</taxon>
        <taxon>Chromadorea</taxon>
        <taxon>Rhabditida</taxon>
        <taxon>Rhabditina</taxon>
        <taxon>Rhabditomorpha</taxon>
        <taxon>Strongyloidea</taxon>
        <taxon>Ancylostomatidae</taxon>
        <taxon>Bunostominae</taxon>
        <taxon>Necator</taxon>
    </lineage>
</organism>
<evidence type="ECO:0000313" key="2">
    <source>
        <dbReference type="EMBL" id="ETN72681.1"/>
    </source>
</evidence>
<dbReference type="InterPro" id="IPR014044">
    <property type="entry name" value="CAP_dom"/>
</dbReference>
<keyword evidence="3" id="KW-1185">Reference proteome</keyword>